<feature type="region of interest" description="Disordered" evidence="1">
    <location>
        <begin position="362"/>
        <end position="419"/>
    </location>
</feature>
<name>A0A0C9SYH3_PLICR</name>
<gene>
    <name evidence="2" type="ORF">PLICRDRAFT_145726</name>
</gene>
<feature type="region of interest" description="Disordered" evidence="1">
    <location>
        <begin position="684"/>
        <end position="779"/>
    </location>
</feature>
<dbReference type="Proteomes" id="UP000053263">
    <property type="component" value="Unassembled WGS sequence"/>
</dbReference>
<feature type="compositionally biased region" description="Polar residues" evidence="1">
    <location>
        <begin position="260"/>
        <end position="272"/>
    </location>
</feature>
<feature type="region of interest" description="Disordered" evidence="1">
    <location>
        <begin position="299"/>
        <end position="326"/>
    </location>
</feature>
<organism evidence="2 3">
    <name type="scientific">Plicaturopsis crispa FD-325 SS-3</name>
    <dbReference type="NCBI Taxonomy" id="944288"/>
    <lineage>
        <taxon>Eukaryota</taxon>
        <taxon>Fungi</taxon>
        <taxon>Dikarya</taxon>
        <taxon>Basidiomycota</taxon>
        <taxon>Agaricomycotina</taxon>
        <taxon>Agaricomycetes</taxon>
        <taxon>Agaricomycetidae</taxon>
        <taxon>Amylocorticiales</taxon>
        <taxon>Amylocorticiaceae</taxon>
        <taxon>Plicatura</taxon>
        <taxon>Plicaturopsis crispa</taxon>
    </lineage>
</organism>
<feature type="region of interest" description="Disordered" evidence="1">
    <location>
        <begin position="111"/>
        <end position="139"/>
    </location>
</feature>
<feature type="compositionally biased region" description="Polar residues" evidence="1">
    <location>
        <begin position="745"/>
        <end position="759"/>
    </location>
</feature>
<dbReference type="HOGENOM" id="CLU_009892_0_0_1"/>
<feature type="region of interest" description="Disordered" evidence="1">
    <location>
        <begin position="247"/>
        <end position="274"/>
    </location>
</feature>
<dbReference type="OrthoDB" id="2534923at2759"/>
<sequence>MADLTYPLSNYGLNGNSYAEQGSSSRAPNTSFSVAQAVSNLSTASNFASTSTQNGASSSATATFKAPAHKHAHHLHTIPPREKSTRTLIIDHMLWVHCRTRFAQARAELGMTDRTGGPSSSNYVHRQRPENFEEDEEEYSDGENLIMLTAREGGPGHPHNDDEDERLAKQDLSLARSLRLRAEGLEKVVTSMLEQPPPVHPILDSDFMDPPTSPNQPPRDSSHPHTLPNGVRLRILLTTVVNDLFARQAPPPPYRHQRDPANNTAQNVQDPANPSDVPCALIPLSCISAIPPPQLISFALSPPQMPAPDSNTRRYPPPSPSPRVRSLYVAGADPSTANSPPAFRCPRHLHTGCDICVEAKSEVRPSGGGRGRSGSNAGSPSDSRNAQGSNGRGKGTGSAGLSGWKDGSGIGSGLARPGVSGNVLRRRSWSMISPGDGTRGLGAGNTKLSELIPRFIRLSALVAMELGSEAREDEEGGETDSTATVTSSPAAPRNPSASAAAQNKMLMYALRPTRDWYLLLAGLLTRAVLEGYLTAGWRGLEPVECLLAVGLGISNNIDGTGIDHATGPNPQEPGDDPDRIMGDEFPWLDPDGLPSLKDAARMLFPTLRTPRDNRRQVEPDAESEFEREMTERVKRFYAIPESTPDLSTHMEDLAWTYPAEPVERAAVRFCEAIAKWRGKPELETYKKKPPESSANKDLLATPGGSTMTIESLVHSNPSSPTTSMLPSGTKRSRRLSKPSIDVYFTQPTTTDRQNGWSTASKRRHSIDDGRGGANKRLHG</sequence>
<dbReference type="EMBL" id="KN832568">
    <property type="protein sequence ID" value="KII85060.1"/>
    <property type="molecule type" value="Genomic_DNA"/>
</dbReference>
<accession>A0A0C9SYH3</accession>
<feature type="region of interest" description="Disordered" evidence="1">
    <location>
        <begin position="468"/>
        <end position="498"/>
    </location>
</feature>
<feature type="compositionally biased region" description="Low complexity" evidence="1">
    <location>
        <begin position="487"/>
        <end position="498"/>
    </location>
</feature>
<protein>
    <submittedName>
        <fullName evidence="2">Uncharacterized protein</fullName>
    </submittedName>
</protein>
<proteinExistence type="predicted"/>
<dbReference type="AlphaFoldDB" id="A0A0C9SYH3"/>
<feature type="region of interest" description="Disordered" evidence="1">
    <location>
        <begin position="195"/>
        <end position="228"/>
    </location>
</feature>
<feature type="compositionally biased region" description="Polar residues" evidence="1">
    <location>
        <begin position="703"/>
        <end position="726"/>
    </location>
</feature>
<reference evidence="2 3" key="1">
    <citation type="submission" date="2014-06" db="EMBL/GenBank/DDBJ databases">
        <title>Evolutionary Origins and Diversification of the Mycorrhizal Mutualists.</title>
        <authorList>
            <consortium name="DOE Joint Genome Institute"/>
            <consortium name="Mycorrhizal Genomics Consortium"/>
            <person name="Kohler A."/>
            <person name="Kuo A."/>
            <person name="Nagy L.G."/>
            <person name="Floudas D."/>
            <person name="Copeland A."/>
            <person name="Barry K.W."/>
            <person name="Cichocki N."/>
            <person name="Veneault-Fourrey C."/>
            <person name="LaButti K."/>
            <person name="Lindquist E.A."/>
            <person name="Lipzen A."/>
            <person name="Lundell T."/>
            <person name="Morin E."/>
            <person name="Murat C."/>
            <person name="Riley R."/>
            <person name="Ohm R."/>
            <person name="Sun H."/>
            <person name="Tunlid A."/>
            <person name="Henrissat B."/>
            <person name="Grigoriev I.V."/>
            <person name="Hibbett D.S."/>
            <person name="Martin F."/>
        </authorList>
    </citation>
    <scope>NUCLEOTIDE SEQUENCE [LARGE SCALE GENOMIC DNA]</scope>
    <source>
        <strain evidence="2 3">FD-325 SS-3</strain>
    </source>
</reference>
<evidence type="ECO:0000313" key="2">
    <source>
        <dbReference type="EMBL" id="KII85060.1"/>
    </source>
</evidence>
<evidence type="ECO:0000256" key="1">
    <source>
        <dbReference type="SAM" id="MobiDB-lite"/>
    </source>
</evidence>
<evidence type="ECO:0000313" key="3">
    <source>
        <dbReference type="Proteomes" id="UP000053263"/>
    </source>
</evidence>
<keyword evidence="3" id="KW-1185">Reference proteome</keyword>
<feature type="compositionally biased region" description="Gly residues" evidence="1">
    <location>
        <begin position="390"/>
        <end position="412"/>
    </location>
</feature>